<dbReference type="Proteomes" id="UP000887567">
    <property type="component" value="Unplaced"/>
</dbReference>
<evidence type="ECO:0000259" key="3">
    <source>
        <dbReference type="Pfam" id="PF13359"/>
    </source>
</evidence>
<dbReference type="AlphaFoldDB" id="A0A913YQU3"/>
<organism evidence="4 5">
    <name type="scientific">Exaiptasia diaphana</name>
    <name type="common">Tropical sea anemone</name>
    <name type="synonym">Aiptasia pulchella</name>
    <dbReference type="NCBI Taxonomy" id="2652724"/>
    <lineage>
        <taxon>Eukaryota</taxon>
        <taxon>Metazoa</taxon>
        <taxon>Cnidaria</taxon>
        <taxon>Anthozoa</taxon>
        <taxon>Hexacorallia</taxon>
        <taxon>Actiniaria</taxon>
        <taxon>Aiptasiidae</taxon>
        <taxon>Exaiptasia</taxon>
    </lineage>
</organism>
<dbReference type="Pfam" id="PF13359">
    <property type="entry name" value="DDE_Tnp_4"/>
    <property type="match status" value="1"/>
</dbReference>
<name>A0A913YQU3_EXADI</name>
<evidence type="ECO:0000313" key="4">
    <source>
        <dbReference type="EnsemblMetazoa" id="XP_028516516.1"/>
    </source>
</evidence>
<comment type="cofactor">
    <cofactor evidence="1">
        <name>a divalent metal cation</name>
        <dbReference type="ChEBI" id="CHEBI:60240"/>
    </cofactor>
</comment>
<accession>A0A913YQU3</accession>
<dbReference type="GeneID" id="114575585"/>
<evidence type="ECO:0000256" key="2">
    <source>
        <dbReference type="ARBA" id="ARBA00022723"/>
    </source>
</evidence>
<dbReference type="EnsemblMetazoa" id="XM_028660715.1">
    <property type="protein sequence ID" value="XP_028516516.1"/>
    <property type="gene ID" value="LOC114575585"/>
</dbReference>
<dbReference type="RefSeq" id="XP_028516516.1">
    <property type="nucleotide sequence ID" value="XM_028660715.1"/>
</dbReference>
<dbReference type="InterPro" id="IPR027806">
    <property type="entry name" value="HARBI1_dom"/>
</dbReference>
<keyword evidence="2" id="KW-0479">Metal-binding</keyword>
<reference evidence="4" key="1">
    <citation type="submission" date="2022-11" db="UniProtKB">
        <authorList>
            <consortium name="EnsemblMetazoa"/>
        </authorList>
    </citation>
    <scope>IDENTIFICATION</scope>
</reference>
<keyword evidence="5" id="KW-1185">Reference proteome</keyword>
<dbReference type="KEGG" id="epa:114575585"/>
<feature type="domain" description="DDE Tnp4" evidence="3">
    <location>
        <begin position="5"/>
        <end position="64"/>
    </location>
</feature>
<dbReference type="GO" id="GO:0046872">
    <property type="term" value="F:metal ion binding"/>
    <property type="evidence" value="ECO:0007669"/>
    <property type="project" value="UniProtKB-KW"/>
</dbReference>
<dbReference type="OMA" id="WRDENIH"/>
<proteinExistence type="predicted"/>
<protein>
    <recommendedName>
        <fullName evidence="3">DDE Tnp4 domain-containing protein</fullName>
    </recommendedName>
</protein>
<dbReference type="OrthoDB" id="10051515at2759"/>
<evidence type="ECO:0000313" key="5">
    <source>
        <dbReference type="Proteomes" id="UP000887567"/>
    </source>
</evidence>
<evidence type="ECO:0000256" key="1">
    <source>
        <dbReference type="ARBA" id="ARBA00001968"/>
    </source>
</evidence>
<sequence>MKPYPGKKLTEQQRIYNYRLSRGRRTIENAFGILSAKWRIFRRPIKANVDLVELIVQSTVCLHNYLRLTENASYTPEGFIDCESSNGEVDPGDWRKEAVDDGGMRVLNRICGNRYGFEARCVRDDFKEYFNAEGQVPWQLEYVRNCGHLATQGFDV</sequence>